<evidence type="ECO:0000256" key="1">
    <source>
        <dbReference type="SAM" id="SignalP"/>
    </source>
</evidence>
<dbReference type="STRING" id="237561.A0A1D8PPT3"/>
<dbReference type="KEGG" id="cal:CAALFM_C602100WA"/>
<dbReference type="AlphaFoldDB" id="A0A1D8PPT3"/>
<dbReference type="GeneID" id="3647554"/>
<dbReference type="GO" id="GO:0005576">
    <property type="term" value="C:extracellular region"/>
    <property type="evidence" value="ECO:0000314"/>
    <property type="project" value="CGD"/>
</dbReference>
<name>A0A1D8PPT3_CANAL</name>
<feature type="signal peptide" evidence="1">
    <location>
        <begin position="1"/>
        <end position="20"/>
    </location>
</feature>
<dbReference type="CGD" id="CAL0000195918">
    <property type="gene designation" value="CMI1"/>
</dbReference>
<reference evidence="3 4" key="2">
    <citation type="journal article" date="2007" name="Genome Biol.">
        <title>Assembly of the Candida albicans genome into sixteen supercontigs aligned on the eight chromosomes.</title>
        <authorList>
            <person name="van het Hoog M."/>
            <person name="Rast T.J."/>
            <person name="Martchenko M."/>
            <person name="Grindle S."/>
            <person name="Dignard D."/>
            <person name="Hogues H."/>
            <person name="Cuomo C."/>
            <person name="Berriman M."/>
            <person name="Scherer S."/>
            <person name="Magee B.B."/>
            <person name="Whiteway M."/>
            <person name="Chibana H."/>
            <person name="Nantel A."/>
            <person name="Magee P.T."/>
        </authorList>
    </citation>
    <scope>GENOME REANNOTATION</scope>
    <source>
        <strain evidence="4">SC5314 / ATCC MYA-2876</strain>
    </source>
</reference>
<accession>A0A1D8PPT3</accession>
<dbReference type="EMBL" id="CP017628">
    <property type="protein sequence ID" value="AOW30145.1"/>
    <property type="molecule type" value="Genomic_DNA"/>
</dbReference>
<reference evidence="3 4" key="1">
    <citation type="journal article" date="2004" name="Proc. Natl. Acad. Sci. U.S.A.">
        <title>The diploid genome sequence of Candida albicans.</title>
        <authorList>
            <person name="Jones T."/>
            <person name="Federspiel N.A."/>
            <person name="Chibana H."/>
            <person name="Dungan J."/>
            <person name="Kalman S."/>
            <person name="Magee B.B."/>
            <person name="Newport G."/>
            <person name="Thorstenson Y.R."/>
            <person name="Agabian N."/>
            <person name="Magee P.T."/>
            <person name="Davis R.W."/>
            <person name="Scherer S."/>
        </authorList>
    </citation>
    <scope>NUCLEOTIDE SEQUENCE [LARGE SCALE GENOMIC DNA]</scope>
    <source>
        <strain evidence="4">SC5314 / ATCC MYA-2876</strain>
    </source>
</reference>
<dbReference type="RefSeq" id="XP_710838.1">
    <property type="nucleotide sequence ID" value="XM_705746.1"/>
</dbReference>
<evidence type="ECO:0000313" key="3">
    <source>
        <dbReference type="EMBL" id="AOW30145.1"/>
    </source>
</evidence>
<feature type="chain" id="PRO_5009111214" evidence="1">
    <location>
        <begin position="21"/>
        <end position="167"/>
    </location>
</feature>
<gene>
    <name evidence="2" type="primary">CMI1</name>
    <name evidence="3" type="ordered locus">CAALFM_C602100WA</name>
    <name evidence="2" type="ordered locus">orf19.10993</name>
</gene>
<organism evidence="3 4">
    <name type="scientific">Candida albicans (strain SC5314 / ATCC MYA-2876)</name>
    <name type="common">Yeast</name>
    <dbReference type="NCBI Taxonomy" id="237561"/>
    <lineage>
        <taxon>Eukaryota</taxon>
        <taxon>Fungi</taxon>
        <taxon>Dikarya</taxon>
        <taxon>Ascomycota</taxon>
        <taxon>Saccharomycotina</taxon>
        <taxon>Pichiomycetes</taxon>
        <taxon>Debaryomycetaceae</taxon>
        <taxon>Candida/Lodderomyces clade</taxon>
        <taxon>Candida</taxon>
    </lineage>
</organism>
<dbReference type="InParanoid" id="A0A1D8PPT3"/>
<keyword evidence="1" id="KW-0732">Signal</keyword>
<reference evidence="3 4" key="3">
    <citation type="journal article" date="2013" name="Genome Biol.">
        <title>Assembly of a phased diploid Candida albicans genome facilitates allele-specific measurements and provides a simple model for repeat and indel structure.</title>
        <authorList>
            <person name="Muzzey D."/>
            <person name="Schwartz K."/>
            <person name="Weissman J.S."/>
            <person name="Sherlock G."/>
        </authorList>
    </citation>
    <scope>NUCLEOTIDE SEQUENCE [LARGE SCALE GENOMIC DNA]</scope>
    <source>
        <strain evidence="4">SC5314 / ATCC MYA-2876</strain>
    </source>
</reference>
<dbReference type="OrthoDB" id="4018368at2759"/>
<dbReference type="VEuPathDB" id="FungiDB:C6_02100W_A"/>
<dbReference type="GO" id="GO:0052170">
    <property type="term" value="P:symbiont-mediated suppression of host innate immune response"/>
    <property type="evidence" value="ECO:0000315"/>
    <property type="project" value="CGD"/>
</dbReference>
<dbReference type="Proteomes" id="UP000000559">
    <property type="component" value="Chromosome 6"/>
</dbReference>
<proteinExistence type="predicted"/>
<evidence type="ECO:0000313" key="2">
    <source>
        <dbReference type="CGD" id="CAL0000195918"/>
    </source>
</evidence>
<protein>
    <submittedName>
        <fullName evidence="3">Uncharacterized protein</fullName>
    </submittedName>
</protein>
<sequence>MKFATITSIAIVALAQSATALRTVTLKTFGYPPPQYPEVTGKSVSAWHEGAGINYLLIAEPATKFTYDEESKHLYFEGGQGPNGPLKWYFTIGDGEPGILQANPTDHPTEITIDNLGFITFEGSYNVKGVKNIDDPYNYSKDHYVLAKYDKEAPSDAVPVFFQAIDA</sequence>
<evidence type="ECO:0000313" key="4">
    <source>
        <dbReference type="Proteomes" id="UP000000559"/>
    </source>
</evidence>
<keyword evidence="4" id="KW-1185">Reference proteome</keyword>